<accession>A0A9D3YDV5</accession>
<dbReference type="EMBL" id="JAIWYP010000016">
    <property type="protein sequence ID" value="KAH3698585.1"/>
    <property type="molecule type" value="Genomic_DNA"/>
</dbReference>
<proteinExistence type="predicted"/>
<dbReference type="Proteomes" id="UP000828390">
    <property type="component" value="Unassembled WGS sequence"/>
</dbReference>
<comment type="caution">
    <text evidence="1">The sequence shown here is derived from an EMBL/GenBank/DDBJ whole genome shotgun (WGS) entry which is preliminary data.</text>
</comment>
<name>A0A9D3YDV5_DREPO</name>
<dbReference type="AlphaFoldDB" id="A0A9D3YDV5"/>
<reference evidence="1" key="1">
    <citation type="journal article" date="2019" name="bioRxiv">
        <title>The Genome of the Zebra Mussel, Dreissena polymorpha: A Resource for Invasive Species Research.</title>
        <authorList>
            <person name="McCartney M.A."/>
            <person name="Auch B."/>
            <person name="Kono T."/>
            <person name="Mallez S."/>
            <person name="Zhang Y."/>
            <person name="Obille A."/>
            <person name="Becker A."/>
            <person name="Abrahante J.E."/>
            <person name="Garbe J."/>
            <person name="Badalamenti J.P."/>
            <person name="Herman A."/>
            <person name="Mangelson H."/>
            <person name="Liachko I."/>
            <person name="Sullivan S."/>
            <person name="Sone E.D."/>
            <person name="Koren S."/>
            <person name="Silverstein K.A.T."/>
            <person name="Beckman K.B."/>
            <person name="Gohl D.M."/>
        </authorList>
    </citation>
    <scope>NUCLEOTIDE SEQUENCE</scope>
    <source>
        <strain evidence="1">Duluth1</strain>
        <tissue evidence="1">Whole animal</tissue>
    </source>
</reference>
<evidence type="ECO:0000313" key="2">
    <source>
        <dbReference type="Proteomes" id="UP000828390"/>
    </source>
</evidence>
<sequence>MKAASMIENSPEDTTSVVFLTDARSVLEALTNNTSSKLAKLMTRLSNNLNIAPQHSTPVDTCPLWSVRKRGG</sequence>
<protein>
    <submittedName>
        <fullName evidence="1">Uncharacterized protein</fullName>
    </submittedName>
</protein>
<gene>
    <name evidence="1" type="ORF">DPMN_086128</name>
</gene>
<evidence type="ECO:0000313" key="1">
    <source>
        <dbReference type="EMBL" id="KAH3698585.1"/>
    </source>
</evidence>
<reference evidence="1" key="2">
    <citation type="submission" date="2020-11" db="EMBL/GenBank/DDBJ databases">
        <authorList>
            <person name="McCartney M.A."/>
            <person name="Auch B."/>
            <person name="Kono T."/>
            <person name="Mallez S."/>
            <person name="Becker A."/>
            <person name="Gohl D.M."/>
            <person name="Silverstein K.A.T."/>
            <person name="Koren S."/>
            <person name="Bechman K.B."/>
            <person name="Herman A."/>
            <person name="Abrahante J.E."/>
            <person name="Garbe J."/>
        </authorList>
    </citation>
    <scope>NUCLEOTIDE SEQUENCE</scope>
    <source>
        <strain evidence="1">Duluth1</strain>
        <tissue evidence="1">Whole animal</tissue>
    </source>
</reference>
<organism evidence="1 2">
    <name type="scientific">Dreissena polymorpha</name>
    <name type="common">Zebra mussel</name>
    <name type="synonym">Mytilus polymorpha</name>
    <dbReference type="NCBI Taxonomy" id="45954"/>
    <lineage>
        <taxon>Eukaryota</taxon>
        <taxon>Metazoa</taxon>
        <taxon>Spiralia</taxon>
        <taxon>Lophotrochozoa</taxon>
        <taxon>Mollusca</taxon>
        <taxon>Bivalvia</taxon>
        <taxon>Autobranchia</taxon>
        <taxon>Heteroconchia</taxon>
        <taxon>Euheterodonta</taxon>
        <taxon>Imparidentia</taxon>
        <taxon>Neoheterodontei</taxon>
        <taxon>Myida</taxon>
        <taxon>Dreissenoidea</taxon>
        <taxon>Dreissenidae</taxon>
        <taxon>Dreissena</taxon>
    </lineage>
</organism>
<keyword evidence="2" id="KW-1185">Reference proteome</keyword>